<feature type="non-terminal residue" evidence="6">
    <location>
        <position position="1"/>
    </location>
</feature>
<dbReference type="GO" id="GO:0046872">
    <property type="term" value="F:metal ion binding"/>
    <property type="evidence" value="ECO:0007669"/>
    <property type="project" value="UniProtKB-KW"/>
</dbReference>
<dbReference type="SUPFAM" id="SSF46626">
    <property type="entry name" value="Cytochrome c"/>
    <property type="match status" value="1"/>
</dbReference>
<dbReference type="Gene3D" id="1.25.10.10">
    <property type="entry name" value="Leucine-rich Repeat Variant"/>
    <property type="match status" value="1"/>
</dbReference>
<evidence type="ECO:0000256" key="2">
    <source>
        <dbReference type="ARBA" id="ARBA00022723"/>
    </source>
</evidence>
<sequence length="411" mass="44404">AMDSDNLFWRQTAQRLLVDGGKQTAAADLKAKVKAGGAGAIQALWSLHGLGSLDKETHQQALLSKDPALRRNAITALGNDAAALQLFFDTAVVQDADLIVRLAAFNKMVQFEDKKTIELAAKALITDPANADDMWLSQSLRNAGAGEVKKGPATYGKELIVNGSFENVVGDMPVRWSERAYRGTAQHRVANISHTGKRSIEISADKEAEYGIYFKVPVEKHSEYELSAWIKTENVAGGGRGAMLYISGNDTPASKALKGTKDWTQVKMRLKSGLDTSLTITCLFGGWGIVTGKAWWDDVSLRKVTYEVIESDESESVAKGNVERGKKIFMTHPIAACTRCHVVNGVGGPVGPALDTIATRKQEDYILQSLVDPGATIAEGYVGKVSPMPPMGVLLKPQELADVMAYLLTLK</sequence>
<keyword evidence="1" id="KW-0349">Heme</keyword>
<evidence type="ECO:0000256" key="1">
    <source>
        <dbReference type="ARBA" id="ARBA00022617"/>
    </source>
</evidence>
<dbReference type="GO" id="GO:0020037">
    <property type="term" value="F:heme binding"/>
    <property type="evidence" value="ECO:0007669"/>
    <property type="project" value="InterPro"/>
</dbReference>
<keyword evidence="2" id="KW-0479">Metal-binding</keyword>
<dbReference type="InterPro" id="IPR009056">
    <property type="entry name" value="Cyt_c-like_dom"/>
</dbReference>
<dbReference type="Pfam" id="PF02018">
    <property type="entry name" value="CBM_4_9"/>
    <property type="match status" value="1"/>
</dbReference>
<dbReference type="PANTHER" id="PTHR33546">
    <property type="entry name" value="LARGE, MULTIFUNCTIONAL SECRETED PROTEIN-RELATED"/>
    <property type="match status" value="1"/>
</dbReference>
<dbReference type="AlphaFoldDB" id="A0A381YWA8"/>
<feature type="domain" description="Cytochrome c" evidence="5">
    <location>
        <begin position="320"/>
        <end position="411"/>
    </location>
</feature>
<dbReference type="InterPro" id="IPR036909">
    <property type="entry name" value="Cyt_c-like_dom_sf"/>
</dbReference>
<dbReference type="PANTHER" id="PTHR33546:SF1">
    <property type="entry name" value="LARGE, MULTIFUNCTIONAL SECRETED PROTEIN"/>
    <property type="match status" value="1"/>
</dbReference>
<keyword evidence="4" id="KW-0408">Iron</keyword>
<dbReference type="InterPro" id="IPR008979">
    <property type="entry name" value="Galactose-bd-like_sf"/>
</dbReference>
<keyword evidence="3" id="KW-0378">Hydrolase</keyword>
<evidence type="ECO:0000256" key="3">
    <source>
        <dbReference type="ARBA" id="ARBA00022801"/>
    </source>
</evidence>
<evidence type="ECO:0000313" key="6">
    <source>
        <dbReference type="EMBL" id="SVA81308.1"/>
    </source>
</evidence>
<accession>A0A381YWA8</accession>
<protein>
    <recommendedName>
        <fullName evidence="5">Cytochrome c domain-containing protein</fullName>
    </recommendedName>
</protein>
<reference evidence="6" key="1">
    <citation type="submission" date="2018-05" db="EMBL/GenBank/DDBJ databases">
        <authorList>
            <person name="Lanie J.A."/>
            <person name="Ng W.-L."/>
            <person name="Kazmierczak K.M."/>
            <person name="Andrzejewski T.M."/>
            <person name="Davidsen T.M."/>
            <person name="Wayne K.J."/>
            <person name="Tettelin H."/>
            <person name="Glass J.I."/>
            <person name="Rusch D."/>
            <person name="Podicherti R."/>
            <person name="Tsui H.-C.T."/>
            <person name="Winkler M.E."/>
        </authorList>
    </citation>
    <scope>NUCLEOTIDE SEQUENCE</scope>
</reference>
<evidence type="ECO:0000256" key="4">
    <source>
        <dbReference type="ARBA" id="ARBA00023004"/>
    </source>
</evidence>
<gene>
    <name evidence="6" type="ORF">METZ01_LOCUS134162</name>
</gene>
<dbReference type="PROSITE" id="PS51007">
    <property type="entry name" value="CYTC"/>
    <property type="match status" value="1"/>
</dbReference>
<dbReference type="EMBL" id="UINC01019225">
    <property type="protein sequence ID" value="SVA81308.1"/>
    <property type="molecule type" value="Genomic_DNA"/>
</dbReference>
<dbReference type="SUPFAM" id="SSF49785">
    <property type="entry name" value="Galactose-binding domain-like"/>
    <property type="match status" value="1"/>
</dbReference>
<organism evidence="6">
    <name type="scientific">marine metagenome</name>
    <dbReference type="NCBI Taxonomy" id="408172"/>
    <lineage>
        <taxon>unclassified sequences</taxon>
        <taxon>metagenomes</taxon>
        <taxon>ecological metagenomes</taxon>
    </lineage>
</organism>
<evidence type="ECO:0000259" key="5">
    <source>
        <dbReference type="PROSITE" id="PS51007"/>
    </source>
</evidence>
<proteinExistence type="predicted"/>
<dbReference type="InterPro" id="IPR003305">
    <property type="entry name" value="CenC_carb-bd"/>
</dbReference>
<dbReference type="GO" id="GO:0009055">
    <property type="term" value="F:electron transfer activity"/>
    <property type="evidence" value="ECO:0007669"/>
    <property type="project" value="InterPro"/>
</dbReference>
<dbReference type="GO" id="GO:0016798">
    <property type="term" value="F:hydrolase activity, acting on glycosyl bonds"/>
    <property type="evidence" value="ECO:0007669"/>
    <property type="project" value="InterPro"/>
</dbReference>
<name>A0A381YWA8_9ZZZZ</name>
<dbReference type="Gene3D" id="1.10.760.10">
    <property type="entry name" value="Cytochrome c-like domain"/>
    <property type="match status" value="1"/>
</dbReference>
<dbReference type="Gene3D" id="2.60.120.260">
    <property type="entry name" value="Galactose-binding domain-like"/>
    <property type="match status" value="1"/>
</dbReference>
<dbReference type="Pfam" id="PF00034">
    <property type="entry name" value="Cytochrom_C"/>
    <property type="match status" value="1"/>
</dbReference>
<dbReference type="InterPro" id="IPR011989">
    <property type="entry name" value="ARM-like"/>
</dbReference>